<dbReference type="CDD" id="cd00090">
    <property type="entry name" value="HTH_ARSR"/>
    <property type="match status" value="1"/>
</dbReference>
<protein>
    <recommendedName>
        <fullName evidence="1">HTH arsR-type domain-containing protein</fullName>
    </recommendedName>
</protein>
<name>M0AFI8_9EURY</name>
<dbReference type="InterPro" id="IPR036390">
    <property type="entry name" value="WH_DNA-bd_sf"/>
</dbReference>
<sequence length="108" mass="12054">MSQTVNEEKEAYADDTPLVELFGEGARARLLSVFATKRGREFSVTELSRQAGVTRKTVYDHLNKLEKLGVVKSVDTGQANRYTTADSEVAEKLYELNGVTLQRLLDSE</sequence>
<dbReference type="Proteomes" id="UP000011693">
    <property type="component" value="Unassembled WGS sequence"/>
</dbReference>
<keyword evidence="3" id="KW-1185">Reference proteome</keyword>
<gene>
    <name evidence="2" type="ORF">C482_15453</name>
</gene>
<dbReference type="PROSITE" id="PS50987">
    <property type="entry name" value="HTH_ARSR_2"/>
    <property type="match status" value="1"/>
</dbReference>
<dbReference type="Pfam" id="PF12840">
    <property type="entry name" value="HTH_20"/>
    <property type="match status" value="1"/>
</dbReference>
<dbReference type="EMBL" id="AOIN01000082">
    <property type="protein sequence ID" value="ELY96637.1"/>
    <property type="molecule type" value="Genomic_DNA"/>
</dbReference>
<accession>M0AFI8</accession>
<evidence type="ECO:0000259" key="1">
    <source>
        <dbReference type="PROSITE" id="PS50987"/>
    </source>
</evidence>
<dbReference type="AlphaFoldDB" id="M0AFI8"/>
<dbReference type="SUPFAM" id="SSF46785">
    <property type="entry name" value="Winged helix' DNA-binding domain"/>
    <property type="match status" value="1"/>
</dbReference>
<evidence type="ECO:0000313" key="3">
    <source>
        <dbReference type="Proteomes" id="UP000011693"/>
    </source>
</evidence>
<dbReference type="InterPro" id="IPR001845">
    <property type="entry name" value="HTH_ArsR_DNA-bd_dom"/>
</dbReference>
<dbReference type="GO" id="GO:0003700">
    <property type="term" value="F:DNA-binding transcription factor activity"/>
    <property type="evidence" value="ECO:0007669"/>
    <property type="project" value="InterPro"/>
</dbReference>
<reference evidence="2 3" key="1">
    <citation type="journal article" date="2014" name="PLoS Genet.">
        <title>Phylogenetically driven sequencing of extremely halophilic archaea reveals strategies for static and dynamic osmo-response.</title>
        <authorList>
            <person name="Becker E.A."/>
            <person name="Seitzer P.M."/>
            <person name="Tritt A."/>
            <person name="Larsen D."/>
            <person name="Krusor M."/>
            <person name="Yao A.I."/>
            <person name="Wu D."/>
            <person name="Madern D."/>
            <person name="Eisen J.A."/>
            <person name="Darling A.E."/>
            <person name="Facciotti M.T."/>
        </authorList>
    </citation>
    <scope>NUCLEOTIDE SEQUENCE [LARGE SCALE GENOMIC DNA]</scope>
    <source>
        <strain evidence="2 3">JCM 10990</strain>
    </source>
</reference>
<dbReference type="InterPro" id="IPR011991">
    <property type="entry name" value="ArsR-like_HTH"/>
</dbReference>
<organism evidence="2 3">
    <name type="scientific">Natrialba chahannaoensis JCM 10990</name>
    <dbReference type="NCBI Taxonomy" id="1227492"/>
    <lineage>
        <taxon>Archaea</taxon>
        <taxon>Methanobacteriati</taxon>
        <taxon>Methanobacteriota</taxon>
        <taxon>Stenosarchaea group</taxon>
        <taxon>Halobacteria</taxon>
        <taxon>Halobacteriales</taxon>
        <taxon>Natrialbaceae</taxon>
        <taxon>Natrialba</taxon>
    </lineage>
</organism>
<evidence type="ECO:0000313" key="2">
    <source>
        <dbReference type="EMBL" id="ELY96637.1"/>
    </source>
</evidence>
<dbReference type="Gene3D" id="1.10.10.10">
    <property type="entry name" value="Winged helix-like DNA-binding domain superfamily/Winged helix DNA-binding domain"/>
    <property type="match status" value="1"/>
</dbReference>
<dbReference type="OrthoDB" id="319083at2157"/>
<dbReference type="PATRIC" id="fig|1227492.4.peg.3066"/>
<dbReference type="SMART" id="SM00418">
    <property type="entry name" value="HTH_ARSR"/>
    <property type="match status" value="1"/>
</dbReference>
<feature type="domain" description="HTH arsR-type" evidence="1">
    <location>
        <begin position="7"/>
        <end position="104"/>
    </location>
</feature>
<dbReference type="InterPro" id="IPR036388">
    <property type="entry name" value="WH-like_DNA-bd_sf"/>
</dbReference>
<proteinExistence type="predicted"/>
<dbReference type="RefSeq" id="WP_006168579.1">
    <property type="nucleotide sequence ID" value="NZ_AOIN01000082.1"/>
</dbReference>
<comment type="caution">
    <text evidence="2">The sequence shown here is derived from an EMBL/GenBank/DDBJ whole genome shotgun (WGS) entry which is preliminary data.</text>
</comment>